<evidence type="ECO:0000256" key="3">
    <source>
        <dbReference type="ARBA" id="ARBA00023163"/>
    </source>
</evidence>
<dbReference type="PANTHER" id="PTHR30055">
    <property type="entry name" value="HTH-TYPE TRANSCRIPTIONAL REGULATOR RUTR"/>
    <property type="match status" value="1"/>
</dbReference>
<reference evidence="6 7" key="1">
    <citation type="submission" date="2024-09" db="EMBL/GenBank/DDBJ databases">
        <authorList>
            <person name="Sun Q."/>
            <person name="Mori K."/>
        </authorList>
    </citation>
    <scope>NUCLEOTIDE SEQUENCE [LARGE SCALE GENOMIC DNA]</scope>
    <source>
        <strain evidence="6 7">JCM 12520</strain>
    </source>
</reference>
<name>A0ABV5W1E5_9BACL</name>
<dbReference type="PROSITE" id="PS01081">
    <property type="entry name" value="HTH_TETR_1"/>
    <property type="match status" value="1"/>
</dbReference>
<dbReference type="InterPro" id="IPR036271">
    <property type="entry name" value="Tet_transcr_reg_TetR-rel_C_sf"/>
</dbReference>
<keyword evidence="7" id="KW-1185">Reference proteome</keyword>
<dbReference type="SUPFAM" id="SSF48498">
    <property type="entry name" value="Tetracyclin repressor-like, C-terminal domain"/>
    <property type="match status" value="1"/>
</dbReference>
<dbReference type="Proteomes" id="UP001589619">
    <property type="component" value="Unassembled WGS sequence"/>
</dbReference>
<dbReference type="Gene3D" id="1.10.357.10">
    <property type="entry name" value="Tetracycline Repressor, domain 2"/>
    <property type="match status" value="1"/>
</dbReference>
<organism evidence="6 7">
    <name type="scientific">Paenibacillus hodogayensis</name>
    <dbReference type="NCBI Taxonomy" id="279208"/>
    <lineage>
        <taxon>Bacteria</taxon>
        <taxon>Bacillati</taxon>
        <taxon>Bacillota</taxon>
        <taxon>Bacilli</taxon>
        <taxon>Bacillales</taxon>
        <taxon>Paenibacillaceae</taxon>
        <taxon>Paenibacillus</taxon>
    </lineage>
</organism>
<feature type="DNA-binding region" description="H-T-H motif" evidence="4">
    <location>
        <begin position="32"/>
        <end position="51"/>
    </location>
</feature>
<dbReference type="PANTHER" id="PTHR30055:SF234">
    <property type="entry name" value="HTH-TYPE TRANSCRIPTIONAL REGULATOR BETI"/>
    <property type="match status" value="1"/>
</dbReference>
<dbReference type="EMBL" id="JBHMAG010000015">
    <property type="protein sequence ID" value="MFB9754374.1"/>
    <property type="molecule type" value="Genomic_DNA"/>
</dbReference>
<dbReference type="Pfam" id="PF00440">
    <property type="entry name" value="TetR_N"/>
    <property type="match status" value="1"/>
</dbReference>
<dbReference type="PROSITE" id="PS50977">
    <property type="entry name" value="HTH_TETR_2"/>
    <property type="match status" value="1"/>
</dbReference>
<dbReference type="Pfam" id="PF08360">
    <property type="entry name" value="TetR_C_5"/>
    <property type="match status" value="1"/>
</dbReference>
<dbReference type="InterPro" id="IPR009057">
    <property type="entry name" value="Homeodomain-like_sf"/>
</dbReference>
<evidence type="ECO:0000313" key="6">
    <source>
        <dbReference type="EMBL" id="MFB9754374.1"/>
    </source>
</evidence>
<dbReference type="RefSeq" id="WP_344916253.1">
    <property type="nucleotide sequence ID" value="NZ_BAAAYO010000018.1"/>
</dbReference>
<evidence type="ECO:0000256" key="2">
    <source>
        <dbReference type="ARBA" id="ARBA00023125"/>
    </source>
</evidence>
<dbReference type="InterPro" id="IPR050109">
    <property type="entry name" value="HTH-type_TetR-like_transc_reg"/>
</dbReference>
<comment type="caution">
    <text evidence="6">The sequence shown here is derived from an EMBL/GenBank/DDBJ whole genome shotgun (WGS) entry which is preliminary data.</text>
</comment>
<keyword evidence="1" id="KW-0805">Transcription regulation</keyword>
<evidence type="ECO:0000313" key="7">
    <source>
        <dbReference type="Proteomes" id="UP001589619"/>
    </source>
</evidence>
<dbReference type="Gene3D" id="1.10.10.60">
    <property type="entry name" value="Homeodomain-like"/>
    <property type="match status" value="1"/>
</dbReference>
<dbReference type="PRINTS" id="PR00455">
    <property type="entry name" value="HTHTETR"/>
</dbReference>
<evidence type="ECO:0000256" key="4">
    <source>
        <dbReference type="PROSITE-ProRule" id="PRU00335"/>
    </source>
</evidence>
<dbReference type="InterPro" id="IPR013571">
    <property type="entry name" value="Tscrpt_reg_QacR_C"/>
</dbReference>
<evidence type="ECO:0000259" key="5">
    <source>
        <dbReference type="PROSITE" id="PS50977"/>
    </source>
</evidence>
<keyword evidence="3" id="KW-0804">Transcription</keyword>
<dbReference type="InterPro" id="IPR001647">
    <property type="entry name" value="HTH_TetR"/>
</dbReference>
<evidence type="ECO:0000256" key="1">
    <source>
        <dbReference type="ARBA" id="ARBA00023015"/>
    </source>
</evidence>
<gene>
    <name evidence="6" type="ORF">ACFFNY_22620</name>
</gene>
<dbReference type="SUPFAM" id="SSF46689">
    <property type="entry name" value="Homeodomain-like"/>
    <property type="match status" value="1"/>
</dbReference>
<keyword evidence="2 4" id="KW-0238">DNA-binding</keyword>
<protein>
    <submittedName>
        <fullName evidence="6">TetR/AcrR family transcriptional regulator</fullName>
    </submittedName>
</protein>
<sequence>MGRRQADGEETKRRIVDKAGQLFAEKGFNAVTMNEICECATVSKGSLYHHFPGKDELLLYVLEVDAKQWRQRWEDRRAELLSTEEQLFLLAEQYANDFQNPLSKALEEFARSRVISDEVFKRIWTINDITLQACRTVIQEGMERGELARGELDEKVIIISSMLEGLGKTYYMYDREKEQDTVKAIYRKAVHLLLDGIRAGGSC</sequence>
<accession>A0ABV5W1E5</accession>
<feature type="domain" description="HTH tetR-type" evidence="5">
    <location>
        <begin position="9"/>
        <end position="69"/>
    </location>
</feature>
<proteinExistence type="predicted"/>
<dbReference type="InterPro" id="IPR023772">
    <property type="entry name" value="DNA-bd_HTH_TetR-type_CS"/>
</dbReference>